<comment type="caution">
    <text evidence="2">The sequence shown here is derived from an EMBL/GenBank/DDBJ whole genome shotgun (WGS) entry which is preliminary data.</text>
</comment>
<proteinExistence type="predicted"/>
<name>A0A2S6HZ07_9FIRM</name>
<protein>
    <submittedName>
        <fullName evidence="2">Uncharacterized protein</fullName>
    </submittedName>
</protein>
<accession>A0A2S6HZ07</accession>
<reference evidence="2 3" key="1">
    <citation type="submission" date="2018-02" db="EMBL/GenBank/DDBJ databases">
        <title>Genomic Encyclopedia of Archaeal and Bacterial Type Strains, Phase II (KMG-II): from individual species to whole genera.</title>
        <authorList>
            <person name="Goeker M."/>
        </authorList>
    </citation>
    <scope>NUCLEOTIDE SEQUENCE [LARGE SCALE GENOMIC DNA]</scope>
    <source>
        <strain evidence="2 3">DSM 3808</strain>
    </source>
</reference>
<evidence type="ECO:0000313" key="3">
    <source>
        <dbReference type="Proteomes" id="UP000237749"/>
    </source>
</evidence>
<dbReference type="Proteomes" id="UP000237749">
    <property type="component" value="Unassembled WGS sequence"/>
</dbReference>
<evidence type="ECO:0000313" key="2">
    <source>
        <dbReference type="EMBL" id="PPK83406.1"/>
    </source>
</evidence>
<dbReference type="EMBL" id="PTJA01000001">
    <property type="protein sequence ID" value="PPK83406.1"/>
    <property type="molecule type" value="Genomic_DNA"/>
</dbReference>
<keyword evidence="1" id="KW-0812">Transmembrane</keyword>
<evidence type="ECO:0000256" key="1">
    <source>
        <dbReference type="SAM" id="Phobius"/>
    </source>
</evidence>
<keyword evidence="3" id="KW-1185">Reference proteome</keyword>
<keyword evidence="1" id="KW-1133">Transmembrane helix</keyword>
<keyword evidence="1" id="KW-0472">Membrane</keyword>
<organism evidence="2 3">
    <name type="scientific">Lacrimispora xylanisolvens</name>
    <dbReference type="NCBI Taxonomy" id="384636"/>
    <lineage>
        <taxon>Bacteria</taxon>
        <taxon>Bacillati</taxon>
        <taxon>Bacillota</taxon>
        <taxon>Clostridia</taxon>
        <taxon>Lachnospirales</taxon>
        <taxon>Lachnospiraceae</taxon>
        <taxon>Lacrimispora</taxon>
    </lineage>
</organism>
<feature type="transmembrane region" description="Helical" evidence="1">
    <location>
        <begin position="12"/>
        <end position="30"/>
    </location>
</feature>
<gene>
    <name evidence="2" type="ORF">BXY41_101470</name>
</gene>
<dbReference type="AlphaFoldDB" id="A0A2S6HZ07"/>
<sequence length="35" mass="4010">MIRGEVVSDMFSFADVLLFATFILALLTYIDKLKK</sequence>